<feature type="region of interest" description="Disordered" evidence="1">
    <location>
        <begin position="100"/>
        <end position="157"/>
    </location>
</feature>
<name>A0A4Y2I2A1_ARAVE</name>
<proteinExistence type="predicted"/>
<organism evidence="2 3">
    <name type="scientific">Araneus ventricosus</name>
    <name type="common">Orbweaver spider</name>
    <name type="synonym">Epeira ventricosa</name>
    <dbReference type="NCBI Taxonomy" id="182803"/>
    <lineage>
        <taxon>Eukaryota</taxon>
        <taxon>Metazoa</taxon>
        <taxon>Ecdysozoa</taxon>
        <taxon>Arthropoda</taxon>
        <taxon>Chelicerata</taxon>
        <taxon>Arachnida</taxon>
        <taxon>Araneae</taxon>
        <taxon>Araneomorphae</taxon>
        <taxon>Entelegynae</taxon>
        <taxon>Araneoidea</taxon>
        <taxon>Araneidae</taxon>
        <taxon>Araneus</taxon>
    </lineage>
</organism>
<dbReference type="AlphaFoldDB" id="A0A4Y2I2A1"/>
<protein>
    <recommendedName>
        <fullName evidence="4">WAP domain-containing protein</fullName>
    </recommendedName>
</protein>
<gene>
    <name evidence="2" type="ORF">AVEN_229372_1</name>
</gene>
<evidence type="ECO:0000313" key="2">
    <source>
        <dbReference type="EMBL" id="GBM71877.1"/>
    </source>
</evidence>
<keyword evidence="3" id="KW-1185">Reference proteome</keyword>
<dbReference type="Proteomes" id="UP000499080">
    <property type="component" value="Unassembled WGS sequence"/>
</dbReference>
<dbReference type="EMBL" id="BGPR01002339">
    <property type="protein sequence ID" value="GBM71877.1"/>
    <property type="molecule type" value="Genomic_DNA"/>
</dbReference>
<sequence>MEKSRLQDGRIADTKSNATKDPLKRQAWFTLVGFHVFLYVGGCNARVVPLSFKVDKSKRFDSSVNELIDESPMDEVEILGHNLPDIGQGKDLELLNSEEDNTTVPEISNSEEDSTTVPEISNSEEDNTTVPEISNSEEDNTTVPEISNRNASNLSADLIPKEKAMDEESNLESAESSAISDLLEEKLNSTSEFISQNNSDSRDSFETIQESGILNDKTTKDLTFKNEASIINNSSSLELEQRNNLDLVKMEEKVLNDTLDQNETFELVKSGQNETFASFEVVNGDQNGTSAIFEIVNGTNSTDGFFELQPLSNDTKVEVFLSDAENITEKFKSNNLTSENLELTNDSVKTAGGIFKGFEFLINSEVARNAAKAMEVFNFSDPLTDHIMEENEFHSFLPAFNGVQDLDSPNQTDLKTTIITNSSGESNEIQADFNASLSSGDETSIVLNQADPEETKKDSSMQFNLSKPLEEGNETELFDLEEKLEGNVTSEVSSPLENSEEKIELGSETTISKENIKGSVSNSSAVGVPQCPPPGWCIFWFLSQDACAVNEHCLGSRICCKIRCSKTCIEVESLQ</sequence>
<accession>A0A4Y2I2A1</accession>
<evidence type="ECO:0000313" key="3">
    <source>
        <dbReference type="Proteomes" id="UP000499080"/>
    </source>
</evidence>
<evidence type="ECO:0000256" key="1">
    <source>
        <dbReference type="SAM" id="MobiDB-lite"/>
    </source>
</evidence>
<dbReference type="OrthoDB" id="6437763at2759"/>
<reference evidence="2 3" key="1">
    <citation type="journal article" date="2019" name="Sci. Rep.">
        <title>Orb-weaving spider Araneus ventricosus genome elucidates the spidroin gene catalogue.</title>
        <authorList>
            <person name="Kono N."/>
            <person name="Nakamura H."/>
            <person name="Ohtoshi R."/>
            <person name="Moran D.A.P."/>
            <person name="Shinohara A."/>
            <person name="Yoshida Y."/>
            <person name="Fujiwara M."/>
            <person name="Mori M."/>
            <person name="Tomita M."/>
            <person name="Arakawa K."/>
        </authorList>
    </citation>
    <scope>NUCLEOTIDE SEQUENCE [LARGE SCALE GENOMIC DNA]</scope>
</reference>
<feature type="compositionally biased region" description="Polar residues" evidence="1">
    <location>
        <begin position="141"/>
        <end position="155"/>
    </location>
</feature>
<comment type="caution">
    <text evidence="2">The sequence shown here is derived from an EMBL/GenBank/DDBJ whole genome shotgun (WGS) entry which is preliminary data.</text>
</comment>
<evidence type="ECO:0008006" key="4">
    <source>
        <dbReference type="Google" id="ProtNLM"/>
    </source>
</evidence>